<evidence type="ECO:0000313" key="5">
    <source>
        <dbReference type="Proteomes" id="UP000033047"/>
    </source>
</evidence>
<evidence type="ECO:0000256" key="1">
    <source>
        <dbReference type="SAM" id="SignalP"/>
    </source>
</evidence>
<organism evidence="4 5">
    <name type="scientific">Parabacteroides goldsteinii DSM 19448 = WAL 12034</name>
    <dbReference type="NCBI Taxonomy" id="927665"/>
    <lineage>
        <taxon>Bacteria</taxon>
        <taxon>Pseudomonadati</taxon>
        <taxon>Bacteroidota</taxon>
        <taxon>Bacteroidia</taxon>
        <taxon>Bacteroidales</taxon>
        <taxon>Tannerellaceae</taxon>
        <taxon>Parabacteroides</taxon>
    </lineage>
</organism>
<dbReference type="HOGENOM" id="CLU_068210_1_0_10"/>
<comment type="caution">
    <text evidence="4">The sequence shown here is derived from an EMBL/GenBank/DDBJ whole genome shotgun (WGS) entry which is preliminary data.</text>
</comment>
<dbReference type="InterPro" id="IPR025371">
    <property type="entry name" value="BT_3044-like_C"/>
</dbReference>
<gene>
    <name evidence="4" type="ORF">HMPREF1535_01946</name>
</gene>
<sequence length="293" mass="32534">MKPDKLKLILFSLSAFIFWSCSSEPADFGEQYKKTLYIVNSRDMLYVGEHAYGSENNSMSFSIYCASSEPIKSDLTVQLAINPNALDSLNKKSALGNPLYIDKKLLPEANYTSTDLSVTIPANAQYGVLHIPLKPQGLDPDISYALPLTIVSNSEGYDVNEELKTMVYEVKMVNGFSGNYAGSSIELPKTIRSVQPTLKAMSSNSVRMPIHSLSGEARYIKTNFMLLTIGADSTSVTIKPWLDAQITDLGKSTYDKTRQSFYLRYSYTDADGKTFDIEEKITNLDAPVIDTEE</sequence>
<dbReference type="Pfam" id="PF14274">
    <property type="entry name" value="BT_3044-like_C"/>
    <property type="match status" value="1"/>
</dbReference>
<name>A0A0F5JE04_9BACT</name>
<evidence type="ECO:0000259" key="3">
    <source>
        <dbReference type="Pfam" id="PF14274"/>
    </source>
</evidence>
<dbReference type="InterPro" id="IPR013728">
    <property type="entry name" value="BT_3987-like_N"/>
</dbReference>
<dbReference type="RefSeq" id="WP_010801020.1">
    <property type="nucleotide sequence ID" value="NZ_KQ033912.1"/>
</dbReference>
<dbReference type="AlphaFoldDB" id="A0A0F5JE04"/>
<dbReference type="Pfam" id="PF08522">
    <property type="entry name" value="BT_3987-like_N"/>
    <property type="match status" value="1"/>
</dbReference>
<dbReference type="STRING" id="927665.HMPREF1535_01946"/>
<keyword evidence="1" id="KW-0732">Signal</keyword>
<dbReference type="Proteomes" id="UP000033047">
    <property type="component" value="Unassembled WGS sequence"/>
</dbReference>
<dbReference type="EMBL" id="AQHV01000011">
    <property type="protein sequence ID" value="KKB55973.1"/>
    <property type="molecule type" value="Genomic_DNA"/>
</dbReference>
<proteinExistence type="predicted"/>
<feature type="chain" id="PRO_5002489150" description="DUF1735 domain-containing protein" evidence="1">
    <location>
        <begin position="26"/>
        <end position="293"/>
    </location>
</feature>
<feature type="domain" description="BT-3044-like C-terminal" evidence="3">
    <location>
        <begin position="165"/>
        <end position="281"/>
    </location>
</feature>
<evidence type="ECO:0000313" key="4">
    <source>
        <dbReference type="EMBL" id="KKB55973.1"/>
    </source>
</evidence>
<reference evidence="4 5" key="1">
    <citation type="submission" date="2013-04" db="EMBL/GenBank/DDBJ databases">
        <title>The Genome Sequence of Parabacteroides goldsteinii DSM 19448.</title>
        <authorList>
            <consortium name="The Broad Institute Genomics Platform"/>
            <person name="Earl A."/>
            <person name="Ward D."/>
            <person name="Feldgarden M."/>
            <person name="Gevers D."/>
            <person name="Martens E."/>
            <person name="Sakamoto M."/>
            <person name="Benno Y."/>
            <person name="Song Y."/>
            <person name="Liu C."/>
            <person name="Lee J."/>
            <person name="Bolanos M."/>
            <person name="Vaisanen M.L."/>
            <person name="Finegold S.M."/>
            <person name="Walker B."/>
            <person name="Young S."/>
            <person name="Zeng Q."/>
            <person name="Gargeya S."/>
            <person name="Fitzgerald M."/>
            <person name="Haas B."/>
            <person name="Abouelleil A."/>
            <person name="Allen A.W."/>
            <person name="Alvarado L."/>
            <person name="Arachchi H.M."/>
            <person name="Berlin A.M."/>
            <person name="Chapman S.B."/>
            <person name="Gainer-Dewar J."/>
            <person name="Goldberg J."/>
            <person name="Griggs A."/>
            <person name="Gujja S."/>
            <person name="Hansen M."/>
            <person name="Howarth C."/>
            <person name="Imamovic A."/>
            <person name="Ireland A."/>
            <person name="Larimer J."/>
            <person name="McCowan C."/>
            <person name="Murphy C."/>
            <person name="Pearson M."/>
            <person name="Poon T.W."/>
            <person name="Priest M."/>
            <person name="Roberts A."/>
            <person name="Saif S."/>
            <person name="Shea T."/>
            <person name="Sisk P."/>
            <person name="Sykes S."/>
            <person name="Wortman J."/>
            <person name="Nusbaum C."/>
            <person name="Birren B."/>
        </authorList>
    </citation>
    <scope>NUCLEOTIDE SEQUENCE [LARGE SCALE GENOMIC DNA]</scope>
    <source>
        <strain evidence="4 5">DSM 19448</strain>
    </source>
</reference>
<protein>
    <recommendedName>
        <fullName evidence="6">DUF1735 domain-containing protein</fullName>
    </recommendedName>
</protein>
<dbReference type="Gene3D" id="2.60.40.1740">
    <property type="entry name" value="hypothetical protein (bacova_03559)"/>
    <property type="match status" value="1"/>
</dbReference>
<dbReference type="PATRIC" id="fig|927665.4.peg.1994"/>
<evidence type="ECO:0000259" key="2">
    <source>
        <dbReference type="Pfam" id="PF08522"/>
    </source>
</evidence>
<feature type="domain" description="BT-3987-like N-terminal" evidence="2">
    <location>
        <begin position="32"/>
        <end position="154"/>
    </location>
</feature>
<evidence type="ECO:0008006" key="6">
    <source>
        <dbReference type="Google" id="ProtNLM"/>
    </source>
</evidence>
<feature type="signal peptide" evidence="1">
    <location>
        <begin position="1"/>
        <end position="25"/>
    </location>
</feature>
<accession>A0A0F5JE04</accession>